<comment type="cofactor">
    <cofactor evidence="11">
        <name>Zn(2+)</name>
        <dbReference type="ChEBI" id="CHEBI:29105"/>
    </cofactor>
    <text evidence="11">Binds 1 zinc ion per subunit.</text>
</comment>
<dbReference type="Pfam" id="PF03571">
    <property type="entry name" value="Peptidase_M49"/>
    <property type="match status" value="1"/>
</dbReference>
<proteinExistence type="inferred from homology"/>
<keyword evidence="13" id="KW-1185">Reference proteome</keyword>
<protein>
    <recommendedName>
        <fullName evidence="11">Dipeptidyl peptidase 3</fullName>
        <ecNumber evidence="11">3.4.14.4</ecNumber>
    </recommendedName>
    <alternativeName>
        <fullName evidence="11">Dipeptidyl aminopeptidase III</fullName>
    </alternativeName>
    <alternativeName>
        <fullName evidence="11">Dipeptidyl peptidase III</fullName>
    </alternativeName>
</protein>
<evidence type="ECO:0000256" key="6">
    <source>
        <dbReference type="ARBA" id="ARBA00022670"/>
    </source>
</evidence>
<keyword evidence="9 11" id="KW-0862">Zinc</keyword>
<organism evidence="12 13">
    <name type="scientific">Aspergillus pseudoustus</name>
    <dbReference type="NCBI Taxonomy" id="1810923"/>
    <lineage>
        <taxon>Eukaryota</taxon>
        <taxon>Fungi</taxon>
        <taxon>Dikarya</taxon>
        <taxon>Ascomycota</taxon>
        <taxon>Pezizomycotina</taxon>
        <taxon>Eurotiomycetes</taxon>
        <taxon>Eurotiomycetidae</taxon>
        <taxon>Eurotiales</taxon>
        <taxon>Aspergillaceae</taxon>
        <taxon>Aspergillus</taxon>
        <taxon>Aspergillus subgen. Nidulantes</taxon>
    </lineage>
</organism>
<evidence type="ECO:0000256" key="9">
    <source>
        <dbReference type="ARBA" id="ARBA00022833"/>
    </source>
</evidence>
<name>A0ABR4JD78_9EURO</name>
<accession>A0ABR4JD78</accession>
<evidence type="ECO:0000256" key="8">
    <source>
        <dbReference type="ARBA" id="ARBA00022801"/>
    </source>
</evidence>
<comment type="catalytic activity">
    <reaction evidence="1 11">
        <text>Release of an N-terminal dipeptide from a peptide comprising four or more residues, with broad specificity. Also acts on dipeptidyl 2-naphthylamides.</text>
        <dbReference type="EC" id="3.4.14.4"/>
    </reaction>
</comment>
<evidence type="ECO:0000256" key="11">
    <source>
        <dbReference type="PIRNR" id="PIRNR007828"/>
    </source>
</evidence>
<dbReference type="PIRSF" id="PIRSF007828">
    <property type="entry name" value="Dipeptidyl-peptidase_III"/>
    <property type="match status" value="1"/>
</dbReference>
<keyword evidence="8 11" id="KW-0378">Hydrolase</keyword>
<dbReference type="InterPro" id="IPR005317">
    <property type="entry name" value="Dipeptidyl-peptase3"/>
</dbReference>
<dbReference type="Gene3D" id="3.30.540.30">
    <property type="match status" value="3"/>
</dbReference>
<evidence type="ECO:0000256" key="10">
    <source>
        <dbReference type="ARBA" id="ARBA00023049"/>
    </source>
</evidence>
<dbReference type="PANTHER" id="PTHR23422:SF11">
    <property type="entry name" value="DIPEPTIDYL PEPTIDASE 3"/>
    <property type="match status" value="1"/>
</dbReference>
<reference evidence="12 13" key="1">
    <citation type="submission" date="2024-07" db="EMBL/GenBank/DDBJ databases">
        <title>Section-level genome sequencing and comparative genomics of Aspergillus sections Usti and Cavernicolus.</title>
        <authorList>
            <consortium name="Lawrence Berkeley National Laboratory"/>
            <person name="Nybo J.L."/>
            <person name="Vesth T.C."/>
            <person name="Theobald S."/>
            <person name="Frisvad J.C."/>
            <person name="Larsen T.O."/>
            <person name="Kjaerboelling I."/>
            <person name="Rothschild-Mancinelli K."/>
            <person name="Lyhne E.K."/>
            <person name="Kogle M.E."/>
            <person name="Barry K."/>
            <person name="Clum A."/>
            <person name="Na H."/>
            <person name="Ledsgaard L."/>
            <person name="Lin J."/>
            <person name="Lipzen A."/>
            <person name="Kuo A."/>
            <person name="Riley R."/>
            <person name="Mondo S."/>
            <person name="Labutti K."/>
            <person name="Haridas S."/>
            <person name="Pangalinan J."/>
            <person name="Salamov A.A."/>
            <person name="Simmons B.A."/>
            <person name="Magnuson J.K."/>
            <person name="Chen J."/>
            <person name="Drula E."/>
            <person name="Henrissat B."/>
            <person name="Wiebenga A."/>
            <person name="Lubbers R.J."/>
            <person name="Gomes A.C."/>
            <person name="Makela M.R."/>
            <person name="Stajich J."/>
            <person name="Grigoriev I.V."/>
            <person name="Mortensen U.H."/>
            <person name="De Vries R.P."/>
            <person name="Baker S.E."/>
            <person name="Andersen M.R."/>
        </authorList>
    </citation>
    <scope>NUCLEOTIDE SEQUENCE [LARGE SCALE GENOMIC DNA]</scope>
    <source>
        <strain evidence="12 13">CBS 123904</strain>
    </source>
</reference>
<evidence type="ECO:0000256" key="7">
    <source>
        <dbReference type="ARBA" id="ARBA00022723"/>
    </source>
</evidence>
<keyword evidence="6 11" id="KW-0645">Protease</keyword>
<dbReference type="InterPro" id="IPR039461">
    <property type="entry name" value="Peptidase_M49"/>
</dbReference>
<sequence>MAAPVIFQLCVASAFNGLAKQEKLYAHWMAKAAWRGTRIILRQVSPEANGIFDLIIALYRSCKGDWEQLAATANVSPEELQQFLDYAALFLSNIGNYFGSGDQKFVPEISKEALTRLASGHHRAKKLLDHVLEDMYQQPPLSLGPHGPLTQTSYYLGDDCLDSPEEISSIATLMENLSTHPENTRLQRYQTAGVDCYDILQASVDESTVVLNSTSIPSLDNKQLRLVRGDHKDELEQICKCLRRASKYTSNPAQQQVLQQTMDSFLLGDLELYREAQMIWVTDKAPPVETVLGFVETYRDPLGVRAEFEGIVGVPEPSETELLEKLASVAEAFVYKLPWVTGGITSIEKGPFEKNIFDPPGFSSVQSLAYCSSNIFPGINLPNYNDIRQEIGYKNILFSNRMLAERIRTRGLHLVAEQEQEKYQNNRFHSYYIWVVLHEILGHGTGKFLAEVSEDNYNFDPVNPPLNPLTGLSVDCWYRAGQTWTGVFGDLATTVDECRAELVGAYLFDERDILALFGYTENSVVKPEDCNFVRLQRLCIHADVLCSVIYNMYLQLGVDGIRGLANYDPITKKWGQAHSRAHYTIFRHLLRDSDGLYTVQCEPHANRLTVEVDRGNILRKGKPSLGRMLLMLHIYRCTADVSKCREFYEDLSQVSEEALRWRNVVLYHKEPPLAFCHANTFLFHDHVELREYESTAKGLIQSWADRELL</sequence>
<evidence type="ECO:0000256" key="1">
    <source>
        <dbReference type="ARBA" id="ARBA00001336"/>
    </source>
</evidence>
<evidence type="ECO:0000313" key="13">
    <source>
        <dbReference type="Proteomes" id="UP001610446"/>
    </source>
</evidence>
<keyword evidence="4 11" id="KW-0031">Aminopeptidase</keyword>
<keyword evidence="7 11" id="KW-0479">Metal-binding</keyword>
<keyword evidence="10 11" id="KW-0482">Metalloprotease</keyword>
<evidence type="ECO:0000256" key="4">
    <source>
        <dbReference type="ARBA" id="ARBA00022438"/>
    </source>
</evidence>
<comment type="caution">
    <text evidence="12">The sequence shown here is derived from an EMBL/GenBank/DDBJ whole genome shotgun (WGS) entry which is preliminary data.</text>
</comment>
<dbReference type="Proteomes" id="UP001610446">
    <property type="component" value="Unassembled WGS sequence"/>
</dbReference>
<evidence type="ECO:0000256" key="2">
    <source>
        <dbReference type="ARBA" id="ARBA00004496"/>
    </source>
</evidence>
<keyword evidence="5 11" id="KW-0963">Cytoplasm</keyword>
<evidence type="ECO:0000256" key="3">
    <source>
        <dbReference type="ARBA" id="ARBA00010200"/>
    </source>
</evidence>
<gene>
    <name evidence="12" type="ORF">BJY01DRAFT_39386</name>
</gene>
<dbReference type="EMBL" id="JBFXLU010000153">
    <property type="protein sequence ID" value="KAL2837920.1"/>
    <property type="molecule type" value="Genomic_DNA"/>
</dbReference>
<evidence type="ECO:0000313" key="12">
    <source>
        <dbReference type="EMBL" id="KAL2837920.1"/>
    </source>
</evidence>
<comment type="similarity">
    <text evidence="3 11">Belongs to the peptidase M49 family.</text>
</comment>
<dbReference type="EC" id="3.4.14.4" evidence="11"/>
<dbReference type="PANTHER" id="PTHR23422">
    <property type="entry name" value="DIPEPTIDYL PEPTIDASE III-RELATED"/>
    <property type="match status" value="1"/>
</dbReference>
<evidence type="ECO:0000256" key="5">
    <source>
        <dbReference type="ARBA" id="ARBA00022490"/>
    </source>
</evidence>
<comment type="subcellular location">
    <subcellularLocation>
        <location evidence="2">Cytoplasm</location>
    </subcellularLocation>
</comment>